<dbReference type="EMBL" id="JPQZ01000021">
    <property type="protein sequence ID" value="KKO75434.1"/>
    <property type="molecule type" value="Genomic_DNA"/>
</dbReference>
<dbReference type="PANTHER" id="PTHR28125:SF2">
    <property type="entry name" value="MEIOTIC EXPRESSION UP-REGULATED PROTEIN 26"/>
    <property type="match status" value="1"/>
</dbReference>
<evidence type="ECO:0000313" key="2">
    <source>
        <dbReference type="EMBL" id="KKO75434.1"/>
    </source>
</evidence>
<dbReference type="OrthoDB" id="5595379at2759"/>
<dbReference type="RefSeq" id="XP_024331176.1">
    <property type="nucleotide sequence ID" value="XM_024474561.1"/>
</dbReference>
<gene>
    <name evidence="2" type="ORF">AAJ76_2100014235</name>
</gene>
<reference evidence="2 3" key="1">
    <citation type="journal article" date="2015" name="Environ. Microbiol.">
        <title>Genome analyses suggest the presence of polyploidy and recent human-driven expansions in eight global populations of the honeybee pathogen Nosema ceranae.</title>
        <authorList>
            <person name="Pelin A."/>
            <person name="Selman M."/>
            <person name="Aris-Brosou S."/>
            <person name="Farinelli L."/>
            <person name="Corradi N."/>
        </authorList>
    </citation>
    <scope>NUCLEOTIDE SEQUENCE [LARGE SCALE GENOMIC DNA]</scope>
    <source>
        <strain evidence="2 3">PA08 1199</strain>
    </source>
</reference>
<organism evidence="2 3">
    <name type="scientific">Vairimorpha ceranae</name>
    <dbReference type="NCBI Taxonomy" id="40302"/>
    <lineage>
        <taxon>Eukaryota</taxon>
        <taxon>Fungi</taxon>
        <taxon>Fungi incertae sedis</taxon>
        <taxon>Microsporidia</taxon>
        <taxon>Nosematidae</taxon>
        <taxon>Vairimorpha</taxon>
    </lineage>
</organism>
<dbReference type="Pfam" id="PF14616">
    <property type="entry name" value="Rua1_C"/>
    <property type="match status" value="1"/>
</dbReference>
<protein>
    <submittedName>
        <fullName evidence="2">Meiotic expression up-regulated protein 26</fullName>
    </submittedName>
</protein>
<evidence type="ECO:0000313" key="3">
    <source>
        <dbReference type="Proteomes" id="UP000034350"/>
    </source>
</evidence>
<dbReference type="Proteomes" id="UP000034350">
    <property type="component" value="Unassembled WGS sequence"/>
</dbReference>
<evidence type="ECO:0000259" key="1">
    <source>
        <dbReference type="Pfam" id="PF14616"/>
    </source>
</evidence>
<proteinExistence type="predicted"/>
<dbReference type="VEuPathDB" id="MicrosporidiaDB:G9O61_00g014890"/>
<dbReference type="OMA" id="NFKHGIN"/>
<sequence>MKNPVLNLESFLNNNDSLLIFDSDELTLVDHPFHFDEYKITSEIVQTKSIEKADSYKPHKTRGIKENKEGYCLPCDKWFKLKNSSYWYHMNFKHGINSKGIKYPEPEIRRNNGKLEGFCEACDGWITVGYKFGDKNYKFGWYRHCQKEHRFVQ</sequence>
<feature type="domain" description="Transcription regulator Rua1 C-terminal" evidence="1">
    <location>
        <begin position="52"/>
        <end position="149"/>
    </location>
</feature>
<dbReference type="GeneID" id="36319485"/>
<dbReference type="AlphaFoldDB" id="A0A0F9ZCZ1"/>
<dbReference type="InterPro" id="IPR028012">
    <property type="entry name" value="Rua1_C"/>
</dbReference>
<accession>A0A0F9ZCZ1</accession>
<dbReference type="PANTHER" id="PTHR28125">
    <property type="entry name" value="MEIOTIC EXPRESSION UP-REGULATED PROTEIN 26"/>
    <property type="match status" value="1"/>
</dbReference>
<dbReference type="VEuPathDB" id="MicrosporidiaDB:AAJ76_2100014235"/>
<dbReference type="VEuPathDB" id="MicrosporidiaDB:NCER_100635"/>
<comment type="caution">
    <text evidence="2">The sequence shown here is derived from an EMBL/GenBank/DDBJ whole genome shotgun (WGS) entry which is preliminary data.</text>
</comment>
<keyword evidence="3" id="KW-1185">Reference proteome</keyword>
<name>A0A0F9ZCZ1_9MICR</name>